<dbReference type="Proteomes" id="UP000325315">
    <property type="component" value="Unassembled WGS sequence"/>
</dbReference>
<feature type="compositionally biased region" description="Polar residues" evidence="4">
    <location>
        <begin position="132"/>
        <end position="147"/>
    </location>
</feature>
<dbReference type="GO" id="GO:0009904">
    <property type="term" value="P:chloroplast accumulation movement"/>
    <property type="evidence" value="ECO:0007669"/>
    <property type="project" value="TreeGrafter"/>
</dbReference>
<dbReference type="InterPro" id="IPR008545">
    <property type="entry name" value="Web"/>
</dbReference>
<evidence type="ECO:0000256" key="3">
    <source>
        <dbReference type="SAM" id="Coils"/>
    </source>
</evidence>
<dbReference type="EMBL" id="SMMG02000007">
    <property type="protein sequence ID" value="KAA3466946.1"/>
    <property type="molecule type" value="Genomic_DNA"/>
</dbReference>
<dbReference type="PANTHER" id="PTHR32054">
    <property type="entry name" value="HEAVY CHAIN, PUTATIVE, EXPRESSED-RELATED-RELATED"/>
    <property type="match status" value="1"/>
</dbReference>
<feature type="compositionally biased region" description="Basic and acidic residues" evidence="4">
    <location>
        <begin position="711"/>
        <end position="725"/>
    </location>
</feature>
<feature type="region of interest" description="Disordered" evidence="4">
    <location>
        <begin position="711"/>
        <end position="793"/>
    </location>
</feature>
<dbReference type="OrthoDB" id="998596at2759"/>
<comment type="caution">
    <text evidence="5">The sequence shown here is derived from an EMBL/GenBank/DDBJ whole genome shotgun (WGS) entry which is preliminary data.</text>
</comment>
<proteinExistence type="inferred from homology"/>
<feature type="coiled-coil region" evidence="3">
    <location>
        <begin position="417"/>
        <end position="619"/>
    </location>
</feature>
<comment type="similarity">
    <text evidence="1">Belongs to the WEB family.</text>
</comment>
<feature type="compositionally biased region" description="Basic residues" evidence="4">
    <location>
        <begin position="726"/>
        <end position="736"/>
    </location>
</feature>
<feature type="coiled-coil region" evidence="3">
    <location>
        <begin position="233"/>
        <end position="342"/>
    </location>
</feature>
<evidence type="ECO:0000256" key="2">
    <source>
        <dbReference type="ARBA" id="ARBA00023054"/>
    </source>
</evidence>
<dbReference type="Pfam" id="PF05701">
    <property type="entry name" value="WEMBL"/>
    <property type="match status" value="1"/>
</dbReference>
<evidence type="ECO:0000313" key="5">
    <source>
        <dbReference type="EMBL" id="KAA3466946.1"/>
    </source>
</evidence>
<dbReference type="AlphaFoldDB" id="A0A5B6VDA5"/>
<evidence type="ECO:0000313" key="6">
    <source>
        <dbReference type="Proteomes" id="UP000325315"/>
    </source>
</evidence>
<keyword evidence="2 3" id="KW-0175">Coiled coil</keyword>
<dbReference type="GO" id="GO:0009903">
    <property type="term" value="P:chloroplast avoidance movement"/>
    <property type="evidence" value="ECO:0007669"/>
    <property type="project" value="TreeGrafter"/>
</dbReference>
<organism evidence="5 6">
    <name type="scientific">Gossypium australe</name>
    <dbReference type="NCBI Taxonomy" id="47621"/>
    <lineage>
        <taxon>Eukaryota</taxon>
        <taxon>Viridiplantae</taxon>
        <taxon>Streptophyta</taxon>
        <taxon>Embryophyta</taxon>
        <taxon>Tracheophyta</taxon>
        <taxon>Spermatophyta</taxon>
        <taxon>Magnoliopsida</taxon>
        <taxon>eudicotyledons</taxon>
        <taxon>Gunneridae</taxon>
        <taxon>Pentapetalae</taxon>
        <taxon>rosids</taxon>
        <taxon>malvids</taxon>
        <taxon>Malvales</taxon>
        <taxon>Malvaceae</taxon>
        <taxon>Malvoideae</taxon>
        <taxon>Gossypium</taxon>
    </lineage>
</organism>
<dbReference type="GO" id="GO:0005829">
    <property type="term" value="C:cytosol"/>
    <property type="evidence" value="ECO:0007669"/>
    <property type="project" value="TreeGrafter"/>
</dbReference>
<name>A0A5B6VDA5_9ROSI</name>
<keyword evidence="6" id="KW-1185">Reference proteome</keyword>
<feature type="compositionally biased region" description="Polar residues" evidence="4">
    <location>
        <begin position="764"/>
        <end position="775"/>
    </location>
</feature>
<evidence type="ECO:0000256" key="1">
    <source>
        <dbReference type="ARBA" id="ARBA00005485"/>
    </source>
</evidence>
<feature type="region of interest" description="Disordered" evidence="4">
    <location>
        <begin position="38"/>
        <end position="158"/>
    </location>
</feature>
<gene>
    <name evidence="5" type="ORF">EPI10_002002</name>
</gene>
<protein>
    <submittedName>
        <fullName evidence="5">Protein WEAK CHLOROPLAST MOVEMENT UNDER BLUE LIGHT 1-like</fullName>
    </submittedName>
</protein>
<accession>A0A5B6VDA5</accession>
<sequence>MESSKPDPNAAQVEPIIDNAALASSVVIDQTEIDLQSRMMEGSRSGRIYESSDENLSKNIGVEDSENDHIAPASELSSPPIDVTTVDIEGTHGVSDGQKPQQAVVDGDNDIILPSASSNNSADGSIKDTLDGKQSQGNGSLGSSPKVNDSDVEDAKKGDHLVQIRNLVLPRKRIITSSFESPKSGTSTPTKEGDLNKVHIDTAATFESVKEAGSKFGGIVRWKSNRTQTVERRKLAVQDLEKLQEDMVVYKNRLVDAEEEKMQVLQELDRTNRQINELKLSLEKAQNEENQARQDSELAMLRAEEMEQGIGDEASIAAKQQLEVAKARHAAAFAELESVNEELETLRKGYASMVTERDIAIKEAEEAKSSSKEVERTVEGMTIDMMATKESLESAQAIHVGAEEKRIVAAMARDQDTHYWEKELKQAEEELQRLNQQIQSAKDMKPKLDTASALLLDLKAELDAYMESKSKLENNGYLSDASLTPEKRTHTDIPAAVASAKKELEEVKLKIEKATTELDSLKVVAVSLESELEKEKSALASMKQIESMKEKEARDKMVEATKLLQQVAQEADEAKSVVEMANQELSKLKEEAEQAKARAGTLESRLLAVEKEIEAAKASKESALVAIETLQDTNNVDSSDSVILSLEEYYDLRKRAYEVEEQASMIAAAAVSQIEEAKQSHSRSLVKLEEVNREMAERKEALEIALEKAEKAKEGKLGVEQELRQWRAKHEKRRKASGSSHGGNPPRSSFEGKRQSNKVEPVTMSPSSTLDTSKATYGHNKENESSPETVVVKKKKKSLFPKIFMFFSRKKASFSKTKSKTKSKT</sequence>
<reference evidence="6" key="1">
    <citation type="journal article" date="2019" name="Plant Biotechnol. J.">
        <title>Genome sequencing of the Australian wild diploid species Gossypium australe highlights disease resistance and delayed gland morphogenesis.</title>
        <authorList>
            <person name="Cai Y."/>
            <person name="Cai X."/>
            <person name="Wang Q."/>
            <person name="Wang P."/>
            <person name="Zhang Y."/>
            <person name="Cai C."/>
            <person name="Xu Y."/>
            <person name="Wang K."/>
            <person name="Zhou Z."/>
            <person name="Wang C."/>
            <person name="Geng S."/>
            <person name="Li B."/>
            <person name="Dong Q."/>
            <person name="Hou Y."/>
            <person name="Wang H."/>
            <person name="Ai P."/>
            <person name="Liu Z."/>
            <person name="Yi F."/>
            <person name="Sun M."/>
            <person name="An G."/>
            <person name="Cheng J."/>
            <person name="Zhang Y."/>
            <person name="Shi Q."/>
            <person name="Xie Y."/>
            <person name="Shi X."/>
            <person name="Chang Y."/>
            <person name="Huang F."/>
            <person name="Chen Y."/>
            <person name="Hong S."/>
            <person name="Mi L."/>
            <person name="Sun Q."/>
            <person name="Zhang L."/>
            <person name="Zhou B."/>
            <person name="Peng R."/>
            <person name="Zhang X."/>
            <person name="Liu F."/>
        </authorList>
    </citation>
    <scope>NUCLEOTIDE SEQUENCE [LARGE SCALE GENOMIC DNA]</scope>
    <source>
        <strain evidence="6">cv. PA1801</strain>
    </source>
</reference>
<dbReference type="PANTHER" id="PTHR32054:SF31">
    <property type="entry name" value="PROTEIN WEAK CHLOROPLAST MOVEMENT UNDER BLUE LIGHT 1"/>
    <property type="match status" value="1"/>
</dbReference>
<evidence type="ECO:0000256" key="4">
    <source>
        <dbReference type="SAM" id="MobiDB-lite"/>
    </source>
</evidence>